<protein>
    <submittedName>
        <fullName evidence="1">Uncharacterized protein</fullName>
    </submittedName>
</protein>
<evidence type="ECO:0000313" key="1">
    <source>
        <dbReference type="EMBL" id="SUA81992.1"/>
    </source>
</evidence>
<evidence type="ECO:0000313" key="2">
    <source>
        <dbReference type="Proteomes" id="UP000254573"/>
    </source>
</evidence>
<dbReference type="EMBL" id="UGSG01000001">
    <property type="protein sequence ID" value="SUA81992.1"/>
    <property type="molecule type" value="Genomic_DNA"/>
</dbReference>
<reference evidence="1 2" key="1">
    <citation type="submission" date="2018-06" db="EMBL/GenBank/DDBJ databases">
        <authorList>
            <consortium name="Pathogen Informatics"/>
            <person name="Doyle S."/>
        </authorList>
    </citation>
    <scope>NUCLEOTIDE SEQUENCE [LARGE SCALE GENOMIC DNA]</scope>
    <source>
        <strain evidence="1 2">NCTC13160</strain>
    </source>
</reference>
<organism evidence="1 2">
    <name type="scientific">Pandoraea pnomenusa</name>
    <dbReference type="NCBI Taxonomy" id="93220"/>
    <lineage>
        <taxon>Bacteria</taxon>
        <taxon>Pseudomonadati</taxon>
        <taxon>Pseudomonadota</taxon>
        <taxon>Betaproteobacteria</taxon>
        <taxon>Burkholderiales</taxon>
        <taxon>Burkholderiaceae</taxon>
        <taxon>Pandoraea</taxon>
    </lineage>
</organism>
<dbReference type="AlphaFoldDB" id="A0A378YXW5"/>
<accession>A0A378YXW5</accession>
<dbReference type="RefSeq" id="WP_038620834.1">
    <property type="nucleotide sequence ID" value="NZ_UGSG01000001.1"/>
</dbReference>
<name>A0A378YXW5_9BURK</name>
<dbReference type="Proteomes" id="UP000254573">
    <property type="component" value="Unassembled WGS sequence"/>
</dbReference>
<gene>
    <name evidence="1" type="ORF">NCTC13160_04866</name>
</gene>
<proteinExistence type="predicted"/>
<sequence length="142" mass="15887">MILCKKPYYYPLAATLPPNELREDSHLIIAIVDPQKMLDLAQKTDYNFELKDVRKAALASKYPASGWFELPEIKFRNGRVSYEQGRHRTFVSAQCDLPAMPMLVDKSAAQELLAIVGARVNDAHALYDFSGVAADYNVVGLP</sequence>